<feature type="modified residue" description="4-aspartylphosphate" evidence="2">
    <location>
        <position position="280"/>
    </location>
</feature>
<dbReference type="InterPro" id="IPR001789">
    <property type="entry name" value="Sig_transdc_resp-reg_receiver"/>
</dbReference>
<dbReference type="Gene3D" id="3.40.50.2300">
    <property type="match status" value="1"/>
</dbReference>
<evidence type="ECO:0000256" key="3">
    <source>
        <dbReference type="SAM" id="MobiDB-lite"/>
    </source>
</evidence>
<dbReference type="PROSITE" id="PS50110">
    <property type="entry name" value="RESPONSE_REGULATORY"/>
    <property type="match status" value="1"/>
</dbReference>
<gene>
    <name evidence="5" type="ORF">SAMN06295900_11948</name>
</gene>
<name>A0A1X7GY45_TRICW</name>
<accession>A0A1X7GY45</accession>
<feature type="domain" description="Response regulatory" evidence="4">
    <location>
        <begin position="231"/>
        <end position="347"/>
    </location>
</feature>
<keyword evidence="1 2" id="KW-0597">Phosphoprotein</keyword>
<dbReference type="SMART" id="SM00448">
    <property type="entry name" value="REC"/>
    <property type="match status" value="1"/>
</dbReference>
<dbReference type="Proteomes" id="UP000192911">
    <property type="component" value="Unassembled WGS sequence"/>
</dbReference>
<organism evidence="5 6">
    <name type="scientific">Trinickia caryophylli</name>
    <name type="common">Paraburkholderia caryophylli</name>
    <dbReference type="NCBI Taxonomy" id="28094"/>
    <lineage>
        <taxon>Bacteria</taxon>
        <taxon>Pseudomonadati</taxon>
        <taxon>Pseudomonadota</taxon>
        <taxon>Betaproteobacteria</taxon>
        <taxon>Burkholderiales</taxon>
        <taxon>Burkholderiaceae</taxon>
        <taxon>Trinickia</taxon>
    </lineage>
</organism>
<dbReference type="AlphaFoldDB" id="A0A1X7GY45"/>
<dbReference type="PANTHER" id="PTHR44591:SF3">
    <property type="entry name" value="RESPONSE REGULATORY DOMAIN-CONTAINING PROTEIN"/>
    <property type="match status" value="1"/>
</dbReference>
<protein>
    <submittedName>
        <fullName evidence="5">Response regulator receiver domain-containing protein</fullName>
    </submittedName>
</protein>
<feature type="compositionally biased region" description="Low complexity" evidence="3">
    <location>
        <begin position="157"/>
        <end position="197"/>
    </location>
</feature>
<dbReference type="SUPFAM" id="SSF52172">
    <property type="entry name" value="CheY-like"/>
    <property type="match status" value="1"/>
</dbReference>
<evidence type="ECO:0000259" key="4">
    <source>
        <dbReference type="PROSITE" id="PS50110"/>
    </source>
</evidence>
<dbReference type="STRING" id="28094.SAMN06295900_11948"/>
<dbReference type="InterPro" id="IPR050595">
    <property type="entry name" value="Bact_response_regulator"/>
</dbReference>
<dbReference type="GO" id="GO:0000160">
    <property type="term" value="P:phosphorelay signal transduction system"/>
    <property type="evidence" value="ECO:0007669"/>
    <property type="project" value="InterPro"/>
</dbReference>
<keyword evidence="6" id="KW-1185">Reference proteome</keyword>
<evidence type="ECO:0000313" key="5">
    <source>
        <dbReference type="EMBL" id="SMF76566.1"/>
    </source>
</evidence>
<sequence>MTNWGRTMFNESDLSAERASILVATEAVADAELVEKLLRDEFGNVHLSIKPEAAVEDFETHRPSVLVLAFDTLEAAQRYYLGLYRLGTIVHTVPHRTIVLCNSRDLWNVYELCRKEHFDDYVLFWPVTHDAARIRMAVHQSLRLMRAQSRAGESWLRAAPQQPASPAAPRPVAGPAATAVPTGAAPAVHPAPGVSGPSAPEMSPPVAQPATRAASLDPHAAPAPARDDRPVVLMVEDDDFQQKLIARLLAGQEIRLVFAASGAEAQAQMWEHKPELVLMDVGLPDTNGVEATRWIKSIAQFAHVPIVMVTGHSERNIVVESLKAGAVDFLVKPFDRNTLLEKLRLFLPVRAA</sequence>
<dbReference type="EMBL" id="FXAH01000019">
    <property type="protein sequence ID" value="SMF76566.1"/>
    <property type="molecule type" value="Genomic_DNA"/>
</dbReference>
<dbReference type="CDD" id="cd00156">
    <property type="entry name" value="REC"/>
    <property type="match status" value="1"/>
</dbReference>
<evidence type="ECO:0000256" key="1">
    <source>
        <dbReference type="ARBA" id="ARBA00022553"/>
    </source>
</evidence>
<dbReference type="InterPro" id="IPR011006">
    <property type="entry name" value="CheY-like_superfamily"/>
</dbReference>
<evidence type="ECO:0000256" key="2">
    <source>
        <dbReference type="PROSITE-ProRule" id="PRU00169"/>
    </source>
</evidence>
<reference evidence="6" key="1">
    <citation type="submission" date="2017-04" db="EMBL/GenBank/DDBJ databases">
        <authorList>
            <person name="Varghese N."/>
            <person name="Submissions S."/>
        </authorList>
    </citation>
    <scope>NUCLEOTIDE SEQUENCE [LARGE SCALE GENOMIC DNA]</scope>
    <source>
        <strain evidence="6">Ballard 720</strain>
    </source>
</reference>
<dbReference type="PANTHER" id="PTHR44591">
    <property type="entry name" value="STRESS RESPONSE REGULATOR PROTEIN 1"/>
    <property type="match status" value="1"/>
</dbReference>
<evidence type="ECO:0000313" key="6">
    <source>
        <dbReference type="Proteomes" id="UP000192911"/>
    </source>
</evidence>
<dbReference type="Pfam" id="PF00072">
    <property type="entry name" value="Response_reg"/>
    <property type="match status" value="1"/>
</dbReference>
<feature type="region of interest" description="Disordered" evidence="3">
    <location>
        <begin position="154"/>
        <end position="228"/>
    </location>
</feature>
<proteinExistence type="predicted"/>